<keyword evidence="4" id="KW-0255">Endonuclease</keyword>
<dbReference type="EMBL" id="JAPEVG010000435">
    <property type="protein sequence ID" value="KAJ8462837.1"/>
    <property type="molecule type" value="Genomic_DNA"/>
</dbReference>
<keyword evidence="3" id="KW-0540">Nuclease</keyword>
<gene>
    <name evidence="8" type="ORF">ONZ51_g10648</name>
</gene>
<dbReference type="GO" id="GO:0004519">
    <property type="term" value="F:endonuclease activity"/>
    <property type="evidence" value="ECO:0007669"/>
    <property type="project" value="UniProtKB-KW"/>
</dbReference>
<dbReference type="PANTHER" id="PTHR37984">
    <property type="entry name" value="PROTEIN CBG26694"/>
    <property type="match status" value="1"/>
</dbReference>
<accession>A0AAD7TJF2</accession>
<evidence type="ECO:0000256" key="2">
    <source>
        <dbReference type="ARBA" id="ARBA00022695"/>
    </source>
</evidence>
<evidence type="ECO:0000313" key="9">
    <source>
        <dbReference type="Proteomes" id="UP001215151"/>
    </source>
</evidence>
<evidence type="ECO:0000259" key="7">
    <source>
        <dbReference type="Pfam" id="PF17917"/>
    </source>
</evidence>
<keyword evidence="5" id="KW-0378">Hydrolase</keyword>
<feature type="domain" description="Reverse transcriptase RNase H-like" evidence="7">
    <location>
        <begin position="117"/>
        <end position="209"/>
    </location>
</feature>
<keyword evidence="6" id="KW-0695">RNA-directed DNA polymerase</keyword>
<dbReference type="PANTHER" id="PTHR37984:SF5">
    <property type="entry name" value="PROTEIN NYNRIN-LIKE"/>
    <property type="match status" value="1"/>
</dbReference>
<dbReference type="SUPFAM" id="SSF56672">
    <property type="entry name" value="DNA/RNA polymerases"/>
    <property type="match status" value="1"/>
</dbReference>
<evidence type="ECO:0000256" key="5">
    <source>
        <dbReference type="ARBA" id="ARBA00022801"/>
    </source>
</evidence>
<evidence type="ECO:0000256" key="3">
    <source>
        <dbReference type="ARBA" id="ARBA00022722"/>
    </source>
</evidence>
<dbReference type="InterPro" id="IPR043128">
    <property type="entry name" value="Rev_trsase/Diguanyl_cyclase"/>
</dbReference>
<evidence type="ECO:0000256" key="6">
    <source>
        <dbReference type="ARBA" id="ARBA00022918"/>
    </source>
</evidence>
<dbReference type="GO" id="GO:0003964">
    <property type="term" value="F:RNA-directed DNA polymerase activity"/>
    <property type="evidence" value="ECO:0007669"/>
    <property type="project" value="UniProtKB-KW"/>
</dbReference>
<sequence>MDRDAPGPLIGKICHVYLDDIIIWSSSLEEHRRNVELVLQTLRHRISQAGIEPDGEKVSKIANWPTPSSAPDVRSFLGLKKSFKWTADHDQAFDDIKRLVLGHDCLTIIDHLNMGENKIFVSTDASDFCTGAVLMYGPSPETARPVAFESAQLKAAELNYPVHEKELLAIVRALKKWRIDLLGVPFTIFTDHRTLENFTTQKHLSRRQALMRLTHP</sequence>
<keyword evidence="2" id="KW-0548">Nucleotidyltransferase</keyword>
<dbReference type="InterPro" id="IPR041373">
    <property type="entry name" value="RT_RNaseH"/>
</dbReference>
<proteinExistence type="predicted"/>
<dbReference type="Pfam" id="PF17917">
    <property type="entry name" value="RT_RNaseH"/>
    <property type="match status" value="1"/>
</dbReference>
<evidence type="ECO:0000256" key="1">
    <source>
        <dbReference type="ARBA" id="ARBA00022679"/>
    </source>
</evidence>
<dbReference type="Proteomes" id="UP001215151">
    <property type="component" value="Unassembled WGS sequence"/>
</dbReference>
<dbReference type="Gene3D" id="3.30.70.270">
    <property type="match status" value="1"/>
</dbReference>
<dbReference type="GO" id="GO:0016787">
    <property type="term" value="F:hydrolase activity"/>
    <property type="evidence" value="ECO:0007669"/>
    <property type="project" value="UniProtKB-KW"/>
</dbReference>
<comment type="caution">
    <text evidence="8">The sequence shown here is derived from an EMBL/GenBank/DDBJ whole genome shotgun (WGS) entry which is preliminary data.</text>
</comment>
<name>A0AAD7TJF2_9APHY</name>
<reference evidence="8" key="1">
    <citation type="submission" date="2022-11" db="EMBL/GenBank/DDBJ databases">
        <title>Genome Sequence of Cubamyces cubensis.</title>
        <authorList>
            <person name="Buettner E."/>
        </authorList>
    </citation>
    <scope>NUCLEOTIDE SEQUENCE</scope>
    <source>
        <strain evidence="8">MPL-01</strain>
    </source>
</reference>
<dbReference type="AlphaFoldDB" id="A0AAD7TJF2"/>
<evidence type="ECO:0000256" key="4">
    <source>
        <dbReference type="ARBA" id="ARBA00022759"/>
    </source>
</evidence>
<evidence type="ECO:0000313" key="8">
    <source>
        <dbReference type="EMBL" id="KAJ8462837.1"/>
    </source>
</evidence>
<protein>
    <recommendedName>
        <fullName evidence="7">Reverse transcriptase RNase H-like domain-containing protein</fullName>
    </recommendedName>
</protein>
<organism evidence="8 9">
    <name type="scientific">Trametes cubensis</name>
    <dbReference type="NCBI Taxonomy" id="1111947"/>
    <lineage>
        <taxon>Eukaryota</taxon>
        <taxon>Fungi</taxon>
        <taxon>Dikarya</taxon>
        <taxon>Basidiomycota</taxon>
        <taxon>Agaricomycotina</taxon>
        <taxon>Agaricomycetes</taxon>
        <taxon>Polyporales</taxon>
        <taxon>Polyporaceae</taxon>
        <taxon>Trametes</taxon>
    </lineage>
</organism>
<keyword evidence="9" id="KW-1185">Reference proteome</keyword>
<dbReference type="InterPro" id="IPR050951">
    <property type="entry name" value="Retrovirus_Pol_polyprotein"/>
</dbReference>
<dbReference type="InterPro" id="IPR043502">
    <property type="entry name" value="DNA/RNA_pol_sf"/>
</dbReference>
<keyword evidence="1" id="KW-0808">Transferase</keyword>
<dbReference type="CDD" id="cd09274">
    <property type="entry name" value="RNase_HI_RT_Ty3"/>
    <property type="match status" value="1"/>
</dbReference>